<dbReference type="AlphaFoldDB" id="A0A6J7HJ58"/>
<sequence>MKINIYYFDNGVGMVSDSILIKNVLYEYDVVTYNVSKNNVYRSSDIGIFIQNVWMDCLDHNQKNIYIVNEEWLNPDEIFYMKEFDHLIVKSEYAKQLLINEHKSVIKTGFFSLDRNFFPKNTNKILHFKGKSKQKNTELVKNNKDVLILDSDINYLSENDLVYELNNHDIHICCSLYEGWGHYLWEAMSCGKLVICSEVPVFKEYLDPELVKFIPTNGIYKKVMGYEFLDTKIYYKYRRGYFVDEYIFKETLKDKNVLLEFQKKNSEKIKSYFLQVNKTNKETFLNTIKFI</sequence>
<reference evidence="2" key="1">
    <citation type="submission" date="2020-05" db="EMBL/GenBank/DDBJ databases">
        <authorList>
            <person name="Chiriac C."/>
            <person name="Salcher M."/>
            <person name="Ghai R."/>
            <person name="Kavagutti S V."/>
        </authorList>
    </citation>
    <scope>NUCLEOTIDE SEQUENCE</scope>
</reference>
<dbReference type="Gene3D" id="3.40.50.2000">
    <property type="entry name" value="Glycogen Phosphorylase B"/>
    <property type="match status" value="1"/>
</dbReference>
<organism evidence="2">
    <name type="scientific">freshwater metagenome</name>
    <dbReference type="NCBI Taxonomy" id="449393"/>
    <lineage>
        <taxon>unclassified sequences</taxon>
        <taxon>metagenomes</taxon>
        <taxon>ecological metagenomes</taxon>
    </lineage>
</organism>
<protein>
    <submittedName>
        <fullName evidence="2">Unannotated protein</fullName>
    </submittedName>
</protein>
<evidence type="ECO:0000259" key="1">
    <source>
        <dbReference type="Pfam" id="PF00534"/>
    </source>
</evidence>
<evidence type="ECO:0000313" key="2">
    <source>
        <dbReference type="EMBL" id="CAB4917163.1"/>
    </source>
</evidence>
<name>A0A6J7HJ58_9ZZZZ</name>
<accession>A0A6J7HJ58</accession>
<proteinExistence type="predicted"/>
<gene>
    <name evidence="2" type="ORF">UFOPK3564_01632</name>
</gene>
<feature type="domain" description="Glycosyl transferase family 1" evidence="1">
    <location>
        <begin position="153"/>
        <end position="209"/>
    </location>
</feature>
<dbReference type="SUPFAM" id="SSF53756">
    <property type="entry name" value="UDP-Glycosyltransferase/glycogen phosphorylase"/>
    <property type="match status" value="1"/>
</dbReference>
<dbReference type="EMBL" id="CAFBMK010000087">
    <property type="protein sequence ID" value="CAB4917163.1"/>
    <property type="molecule type" value="Genomic_DNA"/>
</dbReference>
<dbReference type="GO" id="GO:0016757">
    <property type="term" value="F:glycosyltransferase activity"/>
    <property type="evidence" value="ECO:0007669"/>
    <property type="project" value="InterPro"/>
</dbReference>
<dbReference type="InterPro" id="IPR001296">
    <property type="entry name" value="Glyco_trans_1"/>
</dbReference>
<dbReference type="Pfam" id="PF00534">
    <property type="entry name" value="Glycos_transf_1"/>
    <property type="match status" value="1"/>
</dbReference>